<reference evidence="4" key="2">
    <citation type="submission" date="2017-06" db="EMBL/GenBank/DDBJ databases">
        <title>Capnocytophaga spp. assemblies.</title>
        <authorList>
            <person name="Gulvik C.A."/>
        </authorList>
    </citation>
    <scope>NUCLEOTIDE SEQUENCE [LARGE SCALE GENOMIC DNA]</scope>
    <source>
        <strain evidence="4">KC1668</strain>
    </source>
</reference>
<reference evidence="3 5" key="3">
    <citation type="submission" date="2018-06" db="EMBL/GenBank/DDBJ databases">
        <authorList>
            <consortium name="Pathogen Informatics"/>
            <person name="Doyle S."/>
        </authorList>
    </citation>
    <scope>NUCLEOTIDE SEQUENCE [LARGE SCALE GENOMIC DNA]</scope>
    <source>
        <strain evidence="3 5">NCTC11653</strain>
    </source>
</reference>
<feature type="transmembrane region" description="Helical" evidence="1">
    <location>
        <begin position="133"/>
        <end position="154"/>
    </location>
</feature>
<sequence length="274" mass="31747">MNKYLLEHYPLVWNTRLIPMLALASGGHIFFILLGWTAKNEDFNYYAFNAIMVDFIGIPLLLHLVISILLLVVWLLYLSRNNAFKHFYPFPEEKLFLQWILYFLIVFASVSFVLSYAIVKGLGKYPFSNTSDVIYLLNFLLSITFVIATLVYCVRITNVQILLFTIVFIGVLSIILSFIGNKLLFLLVYAALVYISVSKEIHIPKKFIGIVVNTVLLFSFMVMYYIVDSIMENMLLGRSIGEFSYKVFYVSLFLTFVFIGCYVRIIRQWKAIAD</sequence>
<evidence type="ECO:0008006" key="6">
    <source>
        <dbReference type="Google" id="ProtNLM"/>
    </source>
</evidence>
<dbReference type="AlphaFoldDB" id="A0AAX2I8J5"/>
<accession>A0AAX2I8J5</accession>
<dbReference type="Proteomes" id="UP000217301">
    <property type="component" value="Chromosome"/>
</dbReference>
<proteinExistence type="predicted"/>
<gene>
    <name evidence="2" type="ORF">CGC55_02765</name>
    <name evidence="3" type="ORF">NCTC11653_00348</name>
</gene>
<dbReference type="KEGG" id="cspu:CGC55_02765"/>
<name>A0AAX2I8J5_CAPSP</name>
<dbReference type="EMBL" id="CP022385">
    <property type="protein sequence ID" value="ATA83496.1"/>
    <property type="molecule type" value="Genomic_DNA"/>
</dbReference>
<feature type="transmembrane region" description="Helical" evidence="1">
    <location>
        <begin position="58"/>
        <end position="78"/>
    </location>
</feature>
<keyword evidence="4" id="KW-1185">Reference proteome</keyword>
<feature type="transmembrane region" description="Helical" evidence="1">
    <location>
        <begin position="161"/>
        <end position="179"/>
    </location>
</feature>
<evidence type="ECO:0000313" key="4">
    <source>
        <dbReference type="Proteomes" id="UP000217301"/>
    </source>
</evidence>
<feature type="transmembrane region" description="Helical" evidence="1">
    <location>
        <begin position="99"/>
        <end position="118"/>
    </location>
</feature>
<reference evidence="2" key="1">
    <citation type="journal article" date="2017" name="Genome Announc.">
        <title>Twelve Complete Reference Genomes of Clinical Isolates in the Capnocytophaga Genus.</title>
        <authorList>
            <person name="Villarma A."/>
            <person name="Gulvik C.A."/>
            <person name="Rowe L.A."/>
            <person name="Sheth M."/>
            <person name="Juieng P."/>
            <person name="Nicholson A.C."/>
            <person name="Loparev V.N."/>
            <person name="McQuiston J.R."/>
        </authorList>
    </citation>
    <scope>NUCLEOTIDE SEQUENCE</scope>
    <source>
        <strain evidence="2">KC1668</strain>
    </source>
</reference>
<feature type="transmembrane region" description="Helical" evidence="1">
    <location>
        <begin position="20"/>
        <end position="38"/>
    </location>
</feature>
<dbReference type="RefSeq" id="WP_002680872.1">
    <property type="nucleotide sequence ID" value="NZ_CP022385.1"/>
</dbReference>
<dbReference type="Proteomes" id="UP000249902">
    <property type="component" value="Unassembled WGS sequence"/>
</dbReference>
<feature type="transmembrane region" description="Helical" evidence="1">
    <location>
        <begin position="247"/>
        <end position="266"/>
    </location>
</feature>
<keyword evidence="1" id="KW-0472">Membrane</keyword>
<evidence type="ECO:0000313" key="3">
    <source>
        <dbReference type="EMBL" id="SQA74464.1"/>
    </source>
</evidence>
<feature type="transmembrane region" description="Helical" evidence="1">
    <location>
        <begin position="208"/>
        <end position="227"/>
    </location>
</feature>
<dbReference type="EMBL" id="UAVP01000003">
    <property type="protein sequence ID" value="SQA74464.1"/>
    <property type="molecule type" value="Genomic_DNA"/>
</dbReference>
<organism evidence="3 5">
    <name type="scientific">Capnocytophaga sputigena</name>
    <dbReference type="NCBI Taxonomy" id="1019"/>
    <lineage>
        <taxon>Bacteria</taxon>
        <taxon>Pseudomonadati</taxon>
        <taxon>Bacteroidota</taxon>
        <taxon>Flavobacteriia</taxon>
        <taxon>Flavobacteriales</taxon>
        <taxon>Flavobacteriaceae</taxon>
        <taxon>Capnocytophaga</taxon>
    </lineage>
</organism>
<keyword evidence="1" id="KW-0812">Transmembrane</keyword>
<keyword evidence="1" id="KW-1133">Transmembrane helix</keyword>
<evidence type="ECO:0000313" key="5">
    <source>
        <dbReference type="Proteomes" id="UP000249902"/>
    </source>
</evidence>
<evidence type="ECO:0000256" key="1">
    <source>
        <dbReference type="SAM" id="Phobius"/>
    </source>
</evidence>
<protein>
    <recommendedName>
        <fullName evidence="6">Beta-carotene 15,15'-monooxygenase</fullName>
    </recommendedName>
</protein>
<feature type="transmembrane region" description="Helical" evidence="1">
    <location>
        <begin position="185"/>
        <end position="201"/>
    </location>
</feature>
<evidence type="ECO:0000313" key="2">
    <source>
        <dbReference type="EMBL" id="ATA83496.1"/>
    </source>
</evidence>